<dbReference type="SUPFAM" id="SSF51735">
    <property type="entry name" value="NAD(P)-binding Rossmann-fold domains"/>
    <property type="match status" value="2"/>
</dbReference>
<keyword evidence="5" id="KW-1185">Reference proteome</keyword>
<sequence>MIKKLDFIWTLPRFHKRLISLLVDSAFVCVAFALAYWSRIGEFATLNQPPILGALLGTTVITLLANSRLGLYRAVLRYLTFHAFTAILIGGAVSALSITIFAYFLNASIPRTVPLIYFPYLVMLCGGSRLLIRAILVQTPNKGYDPVLVFGAGSTGRQLALALRQASCYRVKGFIDHDNSLVNTIIQGIPVYHVDKMNALIKQHQIEKVLLAIPRASRSERKQVIEKLMPYPVEVLTVPDFDDIVTGKASVSELQDVAVDDLLGRDVVEPDAMLMGANITDKVVMVTGAGGSIGSELCRQILKLKPTTLILFDVSEFAVYQIDKELTALKEKLAPKLTLVPLIGSVQRINRLASTMKAFSVDTVYHAAAYKHVPLVEYNVVEGVRNNVFGTFCCAKAAIESGVSSFVLISTDKAVRPTNVMGATKRMAELGLQALAQQEANKAARREEHTRFCMVRFGNVLGSSGSVIPVFKKQIMENQPITVTHPDIIRYFMTIPEAAQLVIQAGAMGKGGDVFVLDMGEPVKIVDLAENLIRLSGLEVKSADNPGGDIEIQFTGLRPGEKLFEELLIGDNVEGTRHERIMTAKERFLPLSEYTDTMEKLDQACHRFDHETIRQLLIDAPTDFSPTDGIGDLVWNARQKQQADTIKANANVVSLKEQTL</sequence>
<gene>
    <name evidence="4" type="ORF">LG368_06270</name>
</gene>
<evidence type="ECO:0000259" key="3">
    <source>
        <dbReference type="Pfam" id="PF02719"/>
    </source>
</evidence>
<dbReference type="RefSeq" id="WP_226753879.1">
    <property type="nucleotide sequence ID" value="NZ_JAJATW010000007.1"/>
</dbReference>
<feature type="transmembrane region" description="Helical" evidence="2">
    <location>
        <begin position="21"/>
        <end position="39"/>
    </location>
</feature>
<dbReference type="AlphaFoldDB" id="A0A9X1LC15"/>
<proteinExistence type="inferred from homology"/>
<comment type="similarity">
    <text evidence="1">Belongs to the polysaccharide synthase family.</text>
</comment>
<dbReference type="CDD" id="cd05237">
    <property type="entry name" value="UDP_invert_4-6DH_SDR_e"/>
    <property type="match status" value="1"/>
</dbReference>
<evidence type="ECO:0000256" key="1">
    <source>
        <dbReference type="ARBA" id="ARBA00007430"/>
    </source>
</evidence>
<evidence type="ECO:0000313" key="4">
    <source>
        <dbReference type="EMBL" id="MCB5161504.1"/>
    </source>
</evidence>
<comment type="caution">
    <text evidence="4">The sequence shown here is derived from an EMBL/GenBank/DDBJ whole genome shotgun (WGS) entry which is preliminary data.</text>
</comment>
<reference evidence="4" key="1">
    <citation type="submission" date="2021-10" db="EMBL/GenBank/DDBJ databases">
        <title>Marinomonas pontica sp. nov., isolated from the Black Sea.</title>
        <authorList>
            <person name="Zhao L.-H."/>
            <person name="Xue J.-H."/>
        </authorList>
    </citation>
    <scope>NUCLEOTIDE SEQUENCE</scope>
    <source>
        <strain evidence="4">E8</strain>
    </source>
</reference>
<dbReference type="EMBL" id="JAJATW010000007">
    <property type="protein sequence ID" value="MCB5161504.1"/>
    <property type="molecule type" value="Genomic_DNA"/>
</dbReference>
<name>A0A9X1LC15_9GAMM</name>
<feature type="domain" description="Polysaccharide biosynthesis protein CapD-like" evidence="3">
    <location>
        <begin position="284"/>
        <end position="585"/>
    </location>
</feature>
<dbReference type="Proteomes" id="UP001139095">
    <property type="component" value="Unassembled WGS sequence"/>
</dbReference>
<dbReference type="InterPro" id="IPR051203">
    <property type="entry name" value="Polysaccharide_Synthase-Rel"/>
</dbReference>
<feature type="transmembrane region" description="Helical" evidence="2">
    <location>
        <begin position="51"/>
        <end position="71"/>
    </location>
</feature>
<evidence type="ECO:0000256" key="2">
    <source>
        <dbReference type="SAM" id="Phobius"/>
    </source>
</evidence>
<keyword evidence="2" id="KW-0472">Membrane</keyword>
<dbReference type="InterPro" id="IPR036291">
    <property type="entry name" value="NAD(P)-bd_dom_sf"/>
</dbReference>
<organism evidence="4 5">
    <name type="scientific">Marinomonas algarum</name>
    <dbReference type="NCBI Taxonomy" id="2883105"/>
    <lineage>
        <taxon>Bacteria</taxon>
        <taxon>Pseudomonadati</taxon>
        <taxon>Pseudomonadota</taxon>
        <taxon>Gammaproteobacteria</taxon>
        <taxon>Oceanospirillales</taxon>
        <taxon>Oceanospirillaceae</taxon>
        <taxon>Marinomonas</taxon>
    </lineage>
</organism>
<dbReference type="PANTHER" id="PTHR43318:SF1">
    <property type="entry name" value="POLYSACCHARIDE BIOSYNTHESIS PROTEIN EPSC-RELATED"/>
    <property type="match status" value="1"/>
</dbReference>
<protein>
    <submittedName>
        <fullName evidence="4">Polysaccharide biosynthesis protein</fullName>
    </submittedName>
</protein>
<dbReference type="InterPro" id="IPR003869">
    <property type="entry name" value="Polysac_CapD-like"/>
</dbReference>
<dbReference type="Gene3D" id="3.40.50.720">
    <property type="entry name" value="NAD(P)-binding Rossmann-like Domain"/>
    <property type="match status" value="2"/>
</dbReference>
<dbReference type="Pfam" id="PF13727">
    <property type="entry name" value="CoA_binding_3"/>
    <property type="match status" value="1"/>
</dbReference>
<dbReference type="PANTHER" id="PTHR43318">
    <property type="entry name" value="UDP-N-ACETYLGLUCOSAMINE 4,6-DEHYDRATASE"/>
    <property type="match status" value="1"/>
</dbReference>
<accession>A0A9X1LC15</accession>
<evidence type="ECO:0000313" key="5">
    <source>
        <dbReference type="Proteomes" id="UP001139095"/>
    </source>
</evidence>
<keyword evidence="2" id="KW-1133">Transmembrane helix</keyword>
<keyword evidence="2" id="KW-0812">Transmembrane</keyword>
<feature type="transmembrane region" description="Helical" evidence="2">
    <location>
        <begin position="83"/>
        <end position="105"/>
    </location>
</feature>
<dbReference type="Pfam" id="PF02719">
    <property type="entry name" value="Polysacc_synt_2"/>
    <property type="match status" value="1"/>
</dbReference>